<feature type="region of interest" description="Disordered" evidence="1">
    <location>
        <begin position="54"/>
        <end position="74"/>
    </location>
</feature>
<proteinExistence type="predicted"/>
<keyword evidence="3" id="KW-1185">Reference proteome</keyword>
<accession>A0A6A5S4Z4</accession>
<dbReference type="Proteomes" id="UP000800038">
    <property type="component" value="Unassembled WGS sequence"/>
</dbReference>
<sequence length="129" mass="14516">QLLAISTTLANQEARHHEEIEALRQELESLKINSRPPSPPPQTTLLLSTQPIQTTSLPLQQRTKRLPNPPMFTGKRKDLPLFLTKLCFKLCGNASQYPDEKSKLIYAHSQLEHDPATLVDPLLNSNIVT</sequence>
<evidence type="ECO:0000313" key="2">
    <source>
        <dbReference type="EMBL" id="KAF1934544.1"/>
    </source>
</evidence>
<dbReference type="EMBL" id="ML976490">
    <property type="protein sequence ID" value="KAF1934544.1"/>
    <property type="molecule type" value="Genomic_DNA"/>
</dbReference>
<evidence type="ECO:0000256" key="1">
    <source>
        <dbReference type="SAM" id="MobiDB-lite"/>
    </source>
</evidence>
<dbReference type="OrthoDB" id="3772590at2759"/>
<feature type="non-terminal residue" evidence="2">
    <location>
        <position position="129"/>
    </location>
</feature>
<protein>
    <submittedName>
        <fullName evidence="2">Uncharacterized protein</fullName>
    </submittedName>
</protein>
<dbReference type="AlphaFoldDB" id="A0A6A5S4Z4"/>
<name>A0A6A5S4Z4_9PLEO</name>
<reference evidence="2" key="1">
    <citation type="journal article" date="2020" name="Stud. Mycol.">
        <title>101 Dothideomycetes genomes: a test case for predicting lifestyles and emergence of pathogens.</title>
        <authorList>
            <person name="Haridas S."/>
            <person name="Albert R."/>
            <person name="Binder M."/>
            <person name="Bloem J."/>
            <person name="Labutti K."/>
            <person name="Salamov A."/>
            <person name="Andreopoulos B."/>
            <person name="Baker S."/>
            <person name="Barry K."/>
            <person name="Bills G."/>
            <person name="Bluhm B."/>
            <person name="Cannon C."/>
            <person name="Castanera R."/>
            <person name="Culley D."/>
            <person name="Daum C."/>
            <person name="Ezra D."/>
            <person name="Gonzalez J."/>
            <person name="Henrissat B."/>
            <person name="Kuo A."/>
            <person name="Liang C."/>
            <person name="Lipzen A."/>
            <person name="Lutzoni F."/>
            <person name="Magnuson J."/>
            <person name="Mondo S."/>
            <person name="Nolan M."/>
            <person name="Ohm R."/>
            <person name="Pangilinan J."/>
            <person name="Park H.-J."/>
            <person name="Ramirez L."/>
            <person name="Alfaro M."/>
            <person name="Sun H."/>
            <person name="Tritt A."/>
            <person name="Yoshinaga Y."/>
            <person name="Zwiers L.-H."/>
            <person name="Turgeon B."/>
            <person name="Goodwin S."/>
            <person name="Spatafora J."/>
            <person name="Crous P."/>
            <person name="Grigoriev I."/>
        </authorList>
    </citation>
    <scope>NUCLEOTIDE SEQUENCE</scope>
    <source>
        <strain evidence="2">CBS 161.51</strain>
    </source>
</reference>
<evidence type="ECO:0000313" key="3">
    <source>
        <dbReference type="Proteomes" id="UP000800038"/>
    </source>
</evidence>
<gene>
    <name evidence="2" type="ORF">EJ02DRAFT_329218</name>
</gene>
<organism evidence="2 3">
    <name type="scientific">Clathrospora elynae</name>
    <dbReference type="NCBI Taxonomy" id="706981"/>
    <lineage>
        <taxon>Eukaryota</taxon>
        <taxon>Fungi</taxon>
        <taxon>Dikarya</taxon>
        <taxon>Ascomycota</taxon>
        <taxon>Pezizomycotina</taxon>
        <taxon>Dothideomycetes</taxon>
        <taxon>Pleosporomycetidae</taxon>
        <taxon>Pleosporales</taxon>
        <taxon>Diademaceae</taxon>
        <taxon>Clathrospora</taxon>
    </lineage>
</organism>
<feature type="non-terminal residue" evidence="2">
    <location>
        <position position="1"/>
    </location>
</feature>